<name>A0A2J6SFC9_9HELO</name>
<proteinExistence type="predicted"/>
<evidence type="ECO:0000313" key="2">
    <source>
        <dbReference type="Proteomes" id="UP000235371"/>
    </source>
</evidence>
<dbReference type="OrthoDB" id="3522729at2759"/>
<protein>
    <recommendedName>
        <fullName evidence="3">F-box domain-containing protein</fullName>
    </recommendedName>
</protein>
<sequence>MGNMATITKLPAELVYQILNSFEDHKTTLCRLSLVSSFFVSVAQQLLLRHLVLSVDISLNGIKTPFDKIIKKFDKTPHLSAHVLTLVLSSRHQCNESLDSIKRALDLLNRVTSLQSLDLKNTLMLPRWDISPPSSGSFLETNRLTRLTKLKLRSPWISWSSLVTLLYLPNLEHLSLDYFPDDFASPAYENIQGRICALRSLELGIWHAQRGLPLKRLLEMTTRLEEFMLRMGPETSSGRHSYNSSEISQAMVPIHDTLRVLSISGADSYDAQPVSPLNLSGFRVLEKVEVLSSLYFASCDAERWRVGQYKLLPRSLVDLQINFVEKARIITTMDPTPSVLEHWQVNWLSELAVNKNTHYPKFRSLILRESHSQGLGRSHDPFDKTKCHQVELPEGVKLEFETNSISFQGWARR</sequence>
<dbReference type="RefSeq" id="XP_024726363.1">
    <property type="nucleotide sequence ID" value="XM_024887705.1"/>
</dbReference>
<dbReference type="InterPro" id="IPR032675">
    <property type="entry name" value="LRR_dom_sf"/>
</dbReference>
<reference evidence="1 2" key="1">
    <citation type="submission" date="2016-04" db="EMBL/GenBank/DDBJ databases">
        <title>A degradative enzymes factory behind the ericoid mycorrhizal symbiosis.</title>
        <authorList>
            <consortium name="DOE Joint Genome Institute"/>
            <person name="Martino E."/>
            <person name="Morin E."/>
            <person name="Grelet G."/>
            <person name="Kuo A."/>
            <person name="Kohler A."/>
            <person name="Daghino S."/>
            <person name="Barry K."/>
            <person name="Choi C."/>
            <person name="Cichocki N."/>
            <person name="Clum A."/>
            <person name="Copeland A."/>
            <person name="Hainaut M."/>
            <person name="Haridas S."/>
            <person name="Labutti K."/>
            <person name="Lindquist E."/>
            <person name="Lipzen A."/>
            <person name="Khouja H.-R."/>
            <person name="Murat C."/>
            <person name="Ohm R."/>
            <person name="Olson A."/>
            <person name="Spatafora J."/>
            <person name="Veneault-Fourrey C."/>
            <person name="Henrissat B."/>
            <person name="Grigoriev I."/>
            <person name="Martin F."/>
            <person name="Perotto S."/>
        </authorList>
    </citation>
    <scope>NUCLEOTIDE SEQUENCE [LARGE SCALE GENOMIC DNA]</scope>
    <source>
        <strain evidence="1 2">E</strain>
    </source>
</reference>
<dbReference type="GeneID" id="36595781"/>
<dbReference type="Proteomes" id="UP000235371">
    <property type="component" value="Unassembled WGS sequence"/>
</dbReference>
<evidence type="ECO:0008006" key="3">
    <source>
        <dbReference type="Google" id="ProtNLM"/>
    </source>
</evidence>
<accession>A0A2J6SFC9</accession>
<gene>
    <name evidence="1" type="ORF">K444DRAFT_671063</name>
</gene>
<evidence type="ECO:0000313" key="1">
    <source>
        <dbReference type="EMBL" id="PMD49459.1"/>
    </source>
</evidence>
<keyword evidence="2" id="KW-1185">Reference proteome</keyword>
<dbReference type="AlphaFoldDB" id="A0A2J6SFC9"/>
<dbReference type="Gene3D" id="3.80.10.10">
    <property type="entry name" value="Ribonuclease Inhibitor"/>
    <property type="match status" value="1"/>
</dbReference>
<dbReference type="SUPFAM" id="SSF52047">
    <property type="entry name" value="RNI-like"/>
    <property type="match status" value="1"/>
</dbReference>
<organism evidence="1 2">
    <name type="scientific">Hyaloscypha bicolor E</name>
    <dbReference type="NCBI Taxonomy" id="1095630"/>
    <lineage>
        <taxon>Eukaryota</taxon>
        <taxon>Fungi</taxon>
        <taxon>Dikarya</taxon>
        <taxon>Ascomycota</taxon>
        <taxon>Pezizomycotina</taxon>
        <taxon>Leotiomycetes</taxon>
        <taxon>Helotiales</taxon>
        <taxon>Hyaloscyphaceae</taxon>
        <taxon>Hyaloscypha</taxon>
        <taxon>Hyaloscypha bicolor</taxon>
    </lineage>
</organism>
<dbReference type="EMBL" id="KZ613921">
    <property type="protein sequence ID" value="PMD49459.1"/>
    <property type="molecule type" value="Genomic_DNA"/>
</dbReference>
<dbReference type="InParanoid" id="A0A2J6SFC9"/>